<evidence type="ECO:0000256" key="2">
    <source>
        <dbReference type="ARBA" id="ARBA00019069"/>
    </source>
</evidence>
<dbReference type="InterPro" id="IPR002678">
    <property type="entry name" value="DUF34/NIF3"/>
</dbReference>
<comment type="similarity">
    <text evidence="1">Belongs to the GTP cyclohydrolase I type 2/NIF3 family.</text>
</comment>
<dbReference type="GeneID" id="106812535"/>
<proteinExistence type="inferred from homology"/>
<dbReference type="Pfam" id="PF01784">
    <property type="entry name" value="DUF34_NIF3"/>
    <property type="match status" value="1"/>
</dbReference>
<evidence type="ECO:0000313" key="4">
    <source>
        <dbReference type="RefSeq" id="XP_014671917.1"/>
    </source>
</evidence>
<evidence type="ECO:0000256" key="1">
    <source>
        <dbReference type="ARBA" id="ARBA00006964"/>
    </source>
</evidence>
<dbReference type="Gene3D" id="3.40.1390.30">
    <property type="entry name" value="NIF3 (NGG1p interacting factor 3)-like"/>
    <property type="match status" value="1"/>
</dbReference>
<accession>A0ABM1EI96</accession>
<name>A0ABM1EI96_PRICU</name>
<dbReference type="PANTHER" id="PTHR13799">
    <property type="entry name" value="NGG1 INTERACTING FACTOR 3"/>
    <property type="match status" value="1"/>
</dbReference>
<dbReference type="PANTHER" id="PTHR13799:SF13">
    <property type="entry name" value="NIF3-LIKE PROTEIN 1"/>
    <property type="match status" value="1"/>
</dbReference>
<dbReference type="Proteomes" id="UP000695022">
    <property type="component" value="Unplaced"/>
</dbReference>
<evidence type="ECO:0000313" key="3">
    <source>
        <dbReference type="Proteomes" id="UP000695022"/>
    </source>
</evidence>
<dbReference type="SUPFAM" id="SSF102705">
    <property type="entry name" value="NIF3 (NGG1p interacting factor 3)-like"/>
    <property type="match status" value="1"/>
</dbReference>
<reference evidence="4" key="1">
    <citation type="submission" date="2025-08" db="UniProtKB">
        <authorList>
            <consortium name="RefSeq"/>
        </authorList>
    </citation>
    <scope>IDENTIFICATION</scope>
</reference>
<protein>
    <recommendedName>
        <fullName evidence="2">NIF3-like protein 1</fullName>
    </recommendedName>
</protein>
<keyword evidence="3" id="KW-1185">Reference proteome</keyword>
<sequence>MTAVKVVFRLGRTGLQKGGRGSEVRKAASTLTVGVTDSDTVTGAGTSSTTTRRLLSSTAARHVTTDNRNTTTKMELAEVVKKLEEIAPLSLAASWDNVGLLVEPSPPHPVKSILITNDLTEDVLDEAIENKASMVIAYHPPIFQPLKRLRATSWKERIVVKCAENRIALYSPHTCLDAVDGGVNDWLISAFKPSDGKWQVRPISAVTASKTLSGAGYRVEINVPPNVGQDVVARAVGEFTGINGVSVTPMDTDTGQLLLLNPPEEELVKVMKVLDGYPTFKVMTDIFKIVHPPVPNLGMGRVCYIDTPERTLADAVDTLKRHLGVKNLMIALARGHSLQGIS</sequence>
<organism evidence="3 4">
    <name type="scientific">Priapulus caudatus</name>
    <name type="common">Priapulid worm</name>
    <dbReference type="NCBI Taxonomy" id="37621"/>
    <lineage>
        <taxon>Eukaryota</taxon>
        <taxon>Metazoa</taxon>
        <taxon>Ecdysozoa</taxon>
        <taxon>Scalidophora</taxon>
        <taxon>Priapulida</taxon>
        <taxon>Priapulimorpha</taxon>
        <taxon>Priapulimorphida</taxon>
        <taxon>Priapulidae</taxon>
        <taxon>Priapulus</taxon>
    </lineage>
</organism>
<dbReference type="InterPro" id="IPR036069">
    <property type="entry name" value="DUF34/NIF3_sf"/>
</dbReference>
<gene>
    <name evidence="4" type="primary">LOC106812535</name>
</gene>
<dbReference type="RefSeq" id="XP_014671917.1">
    <property type="nucleotide sequence ID" value="XM_014816431.1"/>
</dbReference>